<dbReference type="RefSeq" id="WP_153343186.1">
    <property type="nucleotide sequence ID" value="NZ_WIVE01000022.1"/>
</dbReference>
<dbReference type="Proteomes" id="UP000434582">
    <property type="component" value="Unassembled WGS sequence"/>
</dbReference>
<protein>
    <submittedName>
        <fullName evidence="3">SDR family NAD(P)-dependent oxidoreductase</fullName>
    </submittedName>
</protein>
<evidence type="ECO:0000313" key="4">
    <source>
        <dbReference type="Proteomes" id="UP000434582"/>
    </source>
</evidence>
<evidence type="ECO:0000259" key="2">
    <source>
        <dbReference type="Pfam" id="PF01370"/>
    </source>
</evidence>
<sequence>MSSPPAPALLCLGLGYTAHRLARALRAEGWHVAGTARTEAGAAALEDDGFEGLVFDGERPLPPSTLRRFSHVLVSIPPDDRGDPVLRAMGDDLAAADGLGWIGYLSTTGVYGDADGAWVDEDSPTRPTQARSIRRLEAEQHWFNLWRDQGRPVEVFRLAGIYGPGRSALDSVRAGRAHRVVKPGHVVCRIHVDDIAEVLRAAMARPYPGAIYNCADDEPAPPQDVIAEACALLGVEPPPEVPLEDADLSPMARSFYADTRRVRNDRLKTRLGVRLRYPGYREGLRAILDAAHAGPGP</sequence>
<organism evidence="3 4">
    <name type="scientific">Roseospira navarrensis</name>
    <dbReference type="NCBI Taxonomy" id="140058"/>
    <lineage>
        <taxon>Bacteria</taxon>
        <taxon>Pseudomonadati</taxon>
        <taxon>Pseudomonadota</taxon>
        <taxon>Alphaproteobacteria</taxon>
        <taxon>Rhodospirillales</taxon>
        <taxon>Rhodospirillaceae</taxon>
        <taxon>Roseospira</taxon>
    </lineage>
</organism>
<comment type="caution">
    <text evidence="3">The sequence shown here is derived from an EMBL/GenBank/DDBJ whole genome shotgun (WGS) entry which is preliminary data.</text>
</comment>
<feature type="domain" description="NAD-dependent epimerase/dehydratase" evidence="2">
    <location>
        <begin position="103"/>
        <end position="215"/>
    </location>
</feature>
<dbReference type="OrthoDB" id="9808276at2"/>
<accession>A0A7X1ZFD6</accession>
<evidence type="ECO:0000256" key="1">
    <source>
        <dbReference type="ARBA" id="ARBA00023027"/>
    </source>
</evidence>
<evidence type="ECO:0000313" key="3">
    <source>
        <dbReference type="EMBL" id="MQX36571.1"/>
    </source>
</evidence>
<dbReference type="CDD" id="cd05266">
    <property type="entry name" value="SDR_a4"/>
    <property type="match status" value="1"/>
</dbReference>
<dbReference type="Pfam" id="PF01370">
    <property type="entry name" value="Epimerase"/>
    <property type="match status" value="1"/>
</dbReference>
<dbReference type="SUPFAM" id="SSF51735">
    <property type="entry name" value="NAD(P)-binding Rossmann-fold domains"/>
    <property type="match status" value="1"/>
</dbReference>
<proteinExistence type="predicted"/>
<name>A0A7X1ZFD6_9PROT</name>
<dbReference type="EMBL" id="WIVE01000022">
    <property type="protein sequence ID" value="MQX36571.1"/>
    <property type="molecule type" value="Genomic_DNA"/>
</dbReference>
<dbReference type="InterPro" id="IPR001509">
    <property type="entry name" value="Epimerase_deHydtase"/>
</dbReference>
<dbReference type="PANTHER" id="PTHR43574">
    <property type="entry name" value="EPIMERASE-RELATED"/>
    <property type="match status" value="1"/>
</dbReference>
<gene>
    <name evidence="3" type="ORF">GHC57_08585</name>
</gene>
<dbReference type="Gene3D" id="3.40.50.720">
    <property type="entry name" value="NAD(P)-binding Rossmann-like Domain"/>
    <property type="match status" value="1"/>
</dbReference>
<keyword evidence="1" id="KW-0520">NAD</keyword>
<reference evidence="3 4" key="1">
    <citation type="submission" date="2019-10" db="EMBL/GenBank/DDBJ databases">
        <title>Draft whole-genome sequence of the purple nonsulfur photosynthetic bacterium Roseospira navarrensis DSM 15114.</title>
        <authorList>
            <person name="Kyndt J.A."/>
            <person name="Meyer T.E."/>
        </authorList>
    </citation>
    <scope>NUCLEOTIDE SEQUENCE [LARGE SCALE GENOMIC DNA]</scope>
    <source>
        <strain evidence="3 4">DSM 15114</strain>
    </source>
</reference>
<keyword evidence="4" id="KW-1185">Reference proteome</keyword>
<dbReference type="AlphaFoldDB" id="A0A7X1ZFD6"/>
<dbReference type="InterPro" id="IPR036291">
    <property type="entry name" value="NAD(P)-bd_dom_sf"/>
</dbReference>